<evidence type="ECO:0000256" key="10">
    <source>
        <dbReference type="PROSITE-ProRule" id="PRU00042"/>
    </source>
</evidence>
<evidence type="ECO:0000256" key="7">
    <source>
        <dbReference type="ARBA" id="ARBA00023125"/>
    </source>
</evidence>
<dbReference type="SMART" id="SM00692">
    <property type="entry name" value="DM3"/>
    <property type="match status" value="1"/>
</dbReference>
<dbReference type="SUPFAM" id="SSF57716">
    <property type="entry name" value="Glucocorticoid receptor-like (DNA-binding domain)"/>
    <property type="match status" value="2"/>
</dbReference>
<feature type="compositionally biased region" description="Basic and acidic residues" evidence="13">
    <location>
        <begin position="323"/>
        <end position="336"/>
    </location>
</feature>
<dbReference type="FunFam" id="3.30.160.60:FF:000446">
    <property type="entry name" value="Zinc finger protein"/>
    <property type="match status" value="1"/>
</dbReference>
<dbReference type="PANTHER" id="PTHR24394">
    <property type="entry name" value="ZINC FINGER PROTEIN"/>
    <property type="match status" value="1"/>
</dbReference>
<evidence type="ECO:0000256" key="4">
    <source>
        <dbReference type="ARBA" id="ARBA00022771"/>
    </source>
</evidence>
<feature type="domain" description="C2H2-type" evidence="14">
    <location>
        <begin position="505"/>
        <end position="527"/>
    </location>
</feature>
<dbReference type="InterPro" id="IPR006612">
    <property type="entry name" value="THAP_Znf"/>
</dbReference>
<dbReference type="PROSITE" id="PS50950">
    <property type="entry name" value="ZF_THAP"/>
    <property type="match status" value="1"/>
</dbReference>
<feature type="domain" description="C2H2-type" evidence="14">
    <location>
        <begin position="593"/>
        <end position="616"/>
    </location>
</feature>
<organism evidence="17">
    <name type="scientific">Timema genevievae</name>
    <name type="common">Walking stick</name>
    <dbReference type="NCBI Taxonomy" id="629358"/>
    <lineage>
        <taxon>Eukaryota</taxon>
        <taxon>Metazoa</taxon>
        <taxon>Ecdysozoa</taxon>
        <taxon>Arthropoda</taxon>
        <taxon>Hexapoda</taxon>
        <taxon>Insecta</taxon>
        <taxon>Pterygota</taxon>
        <taxon>Neoptera</taxon>
        <taxon>Polyneoptera</taxon>
        <taxon>Phasmatodea</taxon>
        <taxon>Timematodea</taxon>
        <taxon>Timematoidea</taxon>
        <taxon>Timematidae</taxon>
        <taxon>Timema</taxon>
    </lineage>
</organism>
<feature type="domain" description="C2H2-type" evidence="14">
    <location>
        <begin position="563"/>
        <end position="590"/>
    </location>
</feature>
<dbReference type="SMART" id="SM00355">
    <property type="entry name" value="ZnF_C2H2"/>
    <property type="match status" value="13"/>
</dbReference>
<dbReference type="Pfam" id="PF07776">
    <property type="entry name" value="zf-AD"/>
    <property type="match status" value="1"/>
</dbReference>
<dbReference type="PROSITE" id="PS51915">
    <property type="entry name" value="ZAD"/>
    <property type="match status" value="1"/>
</dbReference>
<proteinExistence type="predicted"/>
<dbReference type="PROSITE" id="PS00028">
    <property type="entry name" value="ZINC_FINGER_C2H2_1"/>
    <property type="match status" value="11"/>
</dbReference>
<dbReference type="SMART" id="SM00980">
    <property type="entry name" value="THAP"/>
    <property type="match status" value="1"/>
</dbReference>
<evidence type="ECO:0000256" key="9">
    <source>
        <dbReference type="ARBA" id="ARBA00023242"/>
    </source>
</evidence>
<keyword evidence="8" id="KW-0804">Transcription</keyword>
<dbReference type="Gene3D" id="3.40.1800.20">
    <property type="match status" value="1"/>
</dbReference>
<evidence type="ECO:0000259" key="15">
    <source>
        <dbReference type="PROSITE" id="PS50950"/>
    </source>
</evidence>
<dbReference type="Gene3D" id="3.30.160.60">
    <property type="entry name" value="Classic Zinc Finger"/>
    <property type="match status" value="9"/>
</dbReference>
<dbReference type="FunFam" id="3.30.160.60:FF:001573">
    <property type="entry name" value="Zinc finger protein 407"/>
    <property type="match status" value="1"/>
</dbReference>
<feature type="domain" description="THAP-type" evidence="15">
    <location>
        <begin position="1"/>
        <end position="61"/>
    </location>
</feature>
<feature type="domain" description="C2H2-type" evidence="14">
    <location>
        <begin position="718"/>
        <end position="745"/>
    </location>
</feature>
<dbReference type="PANTHER" id="PTHR24394:SF29">
    <property type="entry name" value="MYONEURIN"/>
    <property type="match status" value="1"/>
</dbReference>
<feature type="domain" description="C2H2-type" evidence="14">
    <location>
        <begin position="746"/>
        <end position="773"/>
    </location>
</feature>
<dbReference type="InterPro" id="IPR036236">
    <property type="entry name" value="Znf_C2H2_sf"/>
</dbReference>
<evidence type="ECO:0000256" key="5">
    <source>
        <dbReference type="ARBA" id="ARBA00022833"/>
    </source>
</evidence>
<evidence type="ECO:0000256" key="3">
    <source>
        <dbReference type="ARBA" id="ARBA00022737"/>
    </source>
</evidence>
<keyword evidence="5 12" id="KW-0862">Zinc</keyword>
<comment type="subcellular location">
    <subcellularLocation>
        <location evidence="1">Nucleus</location>
    </subcellularLocation>
</comment>
<reference evidence="17" key="1">
    <citation type="submission" date="2020-11" db="EMBL/GenBank/DDBJ databases">
        <authorList>
            <person name="Tran Van P."/>
        </authorList>
    </citation>
    <scope>NUCLEOTIDE SEQUENCE</scope>
</reference>
<feature type="binding site" evidence="12">
    <location>
        <position position="160"/>
    </location>
    <ligand>
        <name>Zn(2+)</name>
        <dbReference type="ChEBI" id="CHEBI:29105"/>
    </ligand>
</feature>
<protein>
    <submittedName>
        <fullName evidence="17">Uncharacterized protein</fullName>
    </submittedName>
</protein>
<feature type="compositionally biased region" description="Basic and acidic residues" evidence="13">
    <location>
        <begin position="221"/>
        <end position="239"/>
    </location>
</feature>
<gene>
    <name evidence="17" type="ORF">TGEB3V08_LOCUS4952</name>
</gene>
<evidence type="ECO:0000256" key="12">
    <source>
        <dbReference type="PROSITE-ProRule" id="PRU01263"/>
    </source>
</evidence>
<keyword evidence="2 12" id="KW-0479">Metal-binding</keyword>
<feature type="domain" description="C2H2-type" evidence="14">
    <location>
        <begin position="690"/>
        <end position="717"/>
    </location>
</feature>
<keyword evidence="7 11" id="KW-0238">DNA-binding</keyword>
<evidence type="ECO:0000256" key="1">
    <source>
        <dbReference type="ARBA" id="ARBA00004123"/>
    </source>
</evidence>
<evidence type="ECO:0000259" key="14">
    <source>
        <dbReference type="PROSITE" id="PS50157"/>
    </source>
</evidence>
<sequence length="939" mass="107252">MSIKFPLQDTKLLRRWLEAIHHPRWQPSEYNVLCSTHFTPDCFRTDMDVPTLKENAFPTIFNFTEDTLSDMHMDEELMDCSDIEEISESEDEDFGKNEAFLVEHGVKQICRVCGSPTEEVLYPIFGQQGEVWNIAEKISRCLPIKVMPSDKISLLICAECIKLLNTSYELIATSLRAEAEFLKEYPEDWWNRTLLPCIEEEEEDDYDDDDDDDDENDDDGDGGKESKDCNVKTEPNEEIKEEMCGCHTEDDQPITHYEDDKYEVFLDFTNTIEAYTPSPDGSGEDVDISSTPTDMAPDIDMCQEIDHTTRGCGLPRKVRGAHDSLSDLSEKGETKGSSDAANMGKSLHINGPVTCDLCGSTFTDMELFEFHIMADHRLEYPWPCRLCHEGYQDPNDLLAHKLAVHADDLSTCEQCCPSDGLEFHCDICGSVYPTEQEAQDHCLTHSVLACKVCGLQCDSLEELTTHSKNHLKERFLCGLCGKAFSNRAALTNHQRYHCSKTKKPYLCSSCDRGFWRLENLQEHIKIHDPGFWDKFRCNICNRPFRSSMALKNHSLLHTGNKPYQCEICGRTYNRQANMVKHRKLHKPPAQWDHECGQCGEKFERLRDLMVHLENIHEVINATTDPAVKRKLNPVKWICRFCGKCISTKLSLQVLLSHLQERVNACIRFTTPDLLYCLQDHERIHTGTKPYVCEWCGREFRSRPNLLQHHLTHTGDRKHACGVCGKRFSRKSFITQHMRVHTGEKPFECDVCGHRFTQAGDMRRHRKRHSDGTRKERVALIFQLKSTRGTPLLRAPRVIAPLAPLAGGPAIGLLSSPMSKQRKLAMRSSDFNLSSVDMKALSDTNILVVDDEPDGTNTRSFNEERYLYNEPYKTGFDSSSVSVSMLLSGESIQKSYRLNNNVRPTEMEYQYTLSPITMQENPRVLRATTRSELVITSGTA</sequence>
<feature type="domain" description="C2H2-type" evidence="14">
    <location>
        <begin position="475"/>
        <end position="502"/>
    </location>
</feature>
<dbReference type="PROSITE" id="PS50157">
    <property type="entry name" value="ZINC_FINGER_C2H2_2"/>
    <property type="match status" value="9"/>
</dbReference>
<feature type="binding site" evidence="12">
    <location>
        <position position="110"/>
    </location>
    <ligand>
        <name>Zn(2+)</name>
        <dbReference type="ChEBI" id="CHEBI:29105"/>
    </ligand>
</feature>
<evidence type="ECO:0000259" key="16">
    <source>
        <dbReference type="PROSITE" id="PS51915"/>
    </source>
</evidence>
<dbReference type="GO" id="GO:0008270">
    <property type="term" value="F:zinc ion binding"/>
    <property type="evidence" value="ECO:0007669"/>
    <property type="project" value="UniProtKB-UniRule"/>
</dbReference>
<dbReference type="FunFam" id="3.30.160.60:FF:001289">
    <property type="entry name" value="Zinc finger protein 574"/>
    <property type="match status" value="1"/>
</dbReference>
<evidence type="ECO:0000256" key="11">
    <source>
        <dbReference type="PROSITE-ProRule" id="PRU00309"/>
    </source>
</evidence>
<dbReference type="AlphaFoldDB" id="A0A7R9PKY8"/>
<feature type="binding site" evidence="12">
    <location>
        <position position="157"/>
    </location>
    <ligand>
        <name>Zn(2+)</name>
        <dbReference type="ChEBI" id="CHEBI:29105"/>
    </ligand>
</feature>
<evidence type="ECO:0000313" key="17">
    <source>
        <dbReference type="EMBL" id="CAD7592494.1"/>
    </source>
</evidence>
<feature type="region of interest" description="Disordered" evidence="13">
    <location>
        <begin position="323"/>
        <end position="343"/>
    </location>
</feature>
<evidence type="ECO:0000256" key="2">
    <source>
        <dbReference type="ARBA" id="ARBA00022723"/>
    </source>
</evidence>
<dbReference type="FunFam" id="3.30.160.60:FF:002343">
    <property type="entry name" value="Zinc finger protein 33A"/>
    <property type="match status" value="1"/>
</dbReference>
<dbReference type="Pfam" id="PF05485">
    <property type="entry name" value="THAP"/>
    <property type="match status" value="1"/>
</dbReference>
<feature type="binding site" evidence="12">
    <location>
        <position position="113"/>
    </location>
    <ligand>
        <name>Zn(2+)</name>
        <dbReference type="ChEBI" id="CHEBI:29105"/>
    </ligand>
</feature>
<feature type="domain" description="ZAD" evidence="16">
    <location>
        <begin position="108"/>
        <end position="184"/>
    </location>
</feature>
<name>A0A7R9PKY8_TIMGE</name>
<dbReference type="GO" id="GO:0000981">
    <property type="term" value="F:DNA-binding transcription factor activity, RNA polymerase II-specific"/>
    <property type="evidence" value="ECO:0007669"/>
    <property type="project" value="TreeGrafter"/>
</dbReference>
<feature type="region of interest" description="Disordered" evidence="13">
    <location>
        <begin position="201"/>
        <end position="239"/>
    </location>
</feature>
<keyword evidence="3" id="KW-0677">Repeat</keyword>
<dbReference type="GO" id="GO:0003677">
    <property type="term" value="F:DNA binding"/>
    <property type="evidence" value="ECO:0007669"/>
    <property type="project" value="UniProtKB-UniRule"/>
</dbReference>
<dbReference type="InterPro" id="IPR013087">
    <property type="entry name" value="Znf_C2H2_type"/>
</dbReference>
<keyword evidence="6" id="KW-0805">Transcription regulation</keyword>
<dbReference type="GO" id="GO:0005634">
    <property type="term" value="C:nucleus"/>
    <property type="evidence" value="ECO:0007669"/>
    <property type="project" value="UniProtKB-SubCell"/>
</dbReference>
<keyword evidence="4 10" id="KW-0863">Zinc-finger</keyword>
<feature type="domain" description="C2H2-type" evidence="14">
    <location>
        <begin position="353"/>
        <end position="381"/>
    </location>
</feature>
<feature type="compositionally biased region" description="Acidic residues" evidence="13">
    <location>
        <begin position="201"/>
        <end position="220"/>
    </location>
</feature>
<keyword evidence="9" id="KW-0539">Nucleus</keyword>
<feature type="domain" description="C2H2-type" evidence="14">
    <location>
        <begin position="535"/>
        <end position="562"/>
    </location>
</feature>
<dbReference type="EMBL" id="OE840768">
    <property type="protein sequence ID" value="CAD7592494.1"/>
    <property type="molecule type" value="Genomic_DNA"/>
</dbReference>
<dbReference type="Pfam" id="PF00096">
    <property type="entry name" value="zf-C2H2"/>
    <property type="match status" value="6"/>
</dbReference>
<accession>A0A7R9PKY8</accession>
<dbReference type="SUPFAM" id="SSF57667">
    <property type="entry name" value="beta-beta-alpha zinc fingers"/>
    <property type="match status" value="5"/>
</dbReference>
<dbReference type="SMART" id="SM00868">
    <property type="entry name" value="zf-AD"/>
    <property type="match status" value="1"/>
</dbReference>
<dbReference type="InterPro" id="IPR012934">
    <property type="entry name" value="Znf_AD"/>
</dbReference>
<evidence type="ECO:0000256" key="8">
    <source>
        <dbReference type="ARBA" id="ARBA00023163"/>
    </source>
</evidence>
<evidence type="ECO:0000256" key="6">
    <source>
        <dbReference type="ARBA" id="ARBA00023015"/>
    </source>
</evidence>
<evidence type="ECO:0000256" key="13">
    <source>
        <dbReference type="SAM" id="MobiDB-lite"/>
    </source>
</evidence>